<dbReference type="CDD" id="cd13889">
    <property type="entry name" value="CuRO_3_BOD"/>
    <property type="match status" value="1"/>
</dbReference>
<evidence type="ECO:0000313" key="6">
    <source>
        <dbReference type="Proteomes" id="UP000076925"/>
    </source>
</evidence>
<dbReference type="GO" id="GO:0005507">
    <property type="term" value="F:copper ion binding"/>
    <property type="evidence" value="ECO:0007669"/>
    <property type="project" value="InterPro"/>
</dbReference>
<name>A0A139WWU2_9CYAN</name>
<dbReference type="STRING" id="128403.WA1_45450"/>
<sequence length="497" mass="56248">MKKISRREALKIAALAGGSILLPVGLQYRGYAQRTDERVEPFTLPFRTPPVLNPVRSDSTTDYYQIAMQKAQVGVLPGRTTEIWGYNATFPGPTIRQSRNRQSIIRYINNLDVDTSVHLHGMPSLPQYDGYAEDLIPPGYYKDYVYPNPSSAILWYHDHALGQTSRNVYMGLAGMYIVQDNEELSLPLPRGDRDIPLIIHDKQFASDGSLIFDDQGQHSLMGEVITVNGVPWPRMEVANYKYRFRVLNASISRSYRLALSTGDDFTVIGTDAGLMTAPVNTQNMRLAMAERYDIVIDFSKYPIGSQVILQNLGLPNNDNFGNTNVIMRFDVVRSESDNSLIPSTLRNIQFLSESSAVRSRDFTFDHVNSVWVINGNGWNSNRVDANPQLEEVEIWRLHNPSGLWFHPVHLHLIDAQILDRNGQAPFPYERGLKDVFYVGENETVRIIGRFRPHLGKYMYHCHNMVHEDHDMMSQFQVGQGGINPMSAPAQPLPAPPL</sequence>
<dbReference type="Proteomes" id="UP000076925">
    <property type="component" value="Unassembled WGS sequence"/>
</dbReference>
<dbReference type="PROSITE" id="PS51318">
    <property type="entry name" value="TAT"/>
    <property type="match status" value="1"/>
</dbReference>
<dbReference type="InterPro" id="IPR045087">
    <property type="entry name" value="Cu-oxidase_fam"/>
</dbReference>
<dbReference type="Pfam" id="PF07732">
    <property type="entry name" value="Cu-oxidase_3"/>
    <property type="match status" value="1"/>
</dbReference>
<reference evidence="5 6" key="1">
    <citation type="journal article" date="2013" name="Genome Biol. Evol.">
        <title>Genomes of Stigonematalean cyanobacteria (subsection V) and the evolution of oxygenic photosynthesis from prokaryotes to plastids.</title>
        <authorList>
            <person name="Dagan T."/>
            <person name="Roettger M."/>
            <person name="Stucken K."/>
            <person name="Landan G."/>
            <person name="Koch R."/>
            <person name="Major P."/>
            <person name="Gould S.B."/>
            <person name="Goremykin V.V."/>
            <person name="Rippka R."/>
            <person name="Tandeau de Marsac N."/>
            <person name="Gugger M."/>
            <person name="Lockhart P.J."/>
            <person name="Allen J.F."/>
            <person name="Brune I."/>
            <person name="Maus I."/>
            <person name="Puhler A."/>
            <person name="Martin W.F."/>
        </authorList>
    </citation>
    <scope>NUCLEOTIDE SEQUENCE [LARGE SCALE GENOMIC DNA]</scope>
    <source>
        <strain evidence="5 6">PCC 7110</strain>
    </source>
</reference>
<comment type="caution">
    <text evidence="5">The sequence shown here is derived from an EMBL/GenBank/DDBJ whole genome shotgun (WGS) entry which is preliminary data.</text>
</comment>
<evidence type="ECO:0000259" key="2">
    <source>
        <dbReference type="Pfam" id="PF00394"/>
    </source>
</evidence>
<dbReference type="Pfam" id="PF07731">
    <property type="entry name" value="Cu-oxidase_2"/>
    <property type="match status" value="1"/>
</dbReference>
<dbReference type="SUPFAM" id="SSF49503">
    <property type="entry name" value="Cupredoxins"/>
    <property type="match status" value="3"/>
</dbReference>
<accession>A0A139WWU2</accession>
<comment type="similarity">
    <text evidence="1">Belongs to the multicopper oxidase family.</text>
</comment>
<evidence type="ECO:0000259" key="4">
    <source>
        <dbReference type="Pfam" id="PF07732"/>
    </source>
</evidence>
<dbReference type="InterPro" id="IPR011706">
    <property type="entry name" value="Cu-oxidase_C"/>
</dbReference>
<dbReference type="InterPro" id="IPR006311">
    <property type="entry name" value="TAT_signal"/>
</dbReference>
<keyword evidence="6" id="KW-1185">Reference proteome</keyword>
<evidence type="ECO:0000313" key="5">
    <source>
        <dbReference type="EMBL" id="KYC36907.1"/>
    </source>
</evidence>
<proteinExistence type="inferred from homology"/>
<dbReference type="InterPro" id="IPR001117">
    <property type="entry name" value="Cu-oxidase_2nd"/>
</dbReference>
<dbReference type="PANTHER" id="PTHR48267:SF1">
    <property type="entry name" value="BILIRUBIN OXIDASE"/>
    <property type="match status" value="1"/>
</dbReference>
<feature type="domain" description="Plastocyanin-like" evidence="4">
    <location>
        <begin position="69"/>
        <end position="182"/>
    </location>
</feature>
<dbReference type="InterPro" id="IPR011707">
    <property type="entry name" value="Cu-oxidase-like_N"/>
</dbReference>
<organism evidence="5 6">
    <name type="scientific">Scytonema hofmannii PCC 7110</name>
    <dbReference type="NCBI Taxonomy" id="128403"/>
    <lineage>
        <taxon>Bacteria</taxon>
        <taxon>Bacillati</taxon>
        <taxon>Cyanobacteriota</taxon>
        <taxon>Cyanophyceae</taxon>
        <taxon>Nostocales</taxon>
        <taxon>Scytonemataceae</taxon>
        <taxon>Scytonema</taxon>
    </lineage>
</organism>
<dbReference type="InterPro" id="IPR008972">
    <property type="entry name" value="Cupredoxin"/>
</dbReference>
<feature type="domain" description="Plastocyanin-like" evidence="3">
    <location>
        <begin position="368"/>
        <end position="479"/>
    </location>
</feature>
<dbReference type="PANTHER" id="PTHR48267">
    <property type="entry name" value="CUPREDOXIN SUPERFAMILY PROTEIN"/>
    <property type="match status" value="1"/>
</dbReference>
<feature type="domain" description="Plastocyanin-like" evidence="2">
    <location>
        <begin position="238"/>
        <end position="313"/>
    </location>
</feature>
<gene>
    <name evidence="5" type="ORF">WA1_45450</name>
</gene>
<dbReference type="Pfam" id="PF00394">
    <property type="entry name" value="Cu-oxidase"/>
    <property type="match status" value="1"/>
</dbReference>
<evidence type="ECO:0000259" key="3">
    <source>
        <dbReference type="Pfam" id="PF07731"/>
    </source>
</evidence>
<evidence type="ECO:0000256" key="1">
    <source>
        <dbReference type="ARBA" id="ARBA00010609"/>
    </source>
</evidence>
<dbReference type="RefSeq" id="WP_017744160.1">
    <property type="nucleotide sequence ID" value="NZ_KQ976354.1"/>
</dbReference>
<dbReference type="AlphaFoldDB" id="A0A139WWU2"/>
<dbReference type="EMBL" id="ANNX02000047">
    <property type="protein sequence ID" value="KYC36907.1"/>
    <property type="molecule type" value="Genomic_DNA"/>
</dbReference>
<dbReference type="GO" id="GO:0016491">
    <property type="term" value="F:oxidoreductase activity"/>
    <property type="evidence" value="ECO:0007669"/>
    <property type="project" value="InterPro"/>
</dbReference>
<dbReference type="Gene3D" id="2.60.40.420">
    <property type="entry name" value="Cupredoxins - blue copper proteins"/>
    <property type="match status" value="3"/>
</dbReference>
<dbReference type="OrthoDB" id="9757546at2"/>
<protein>
    <submittedName>
        <fullName evidence="5">Bilirubin oxidase</fullName>
    </submittedName>
</protein>